<comment type="caution">
    <text evidence="2">The sequence shown here is derived from an EMBL/GenBank/DDBJ whole genome shotgun (WGS) entry which is preliminary data.</text>
</comment>
<dbReference type="SUPFAM" id="SSF52980">
    <property type="entry name" value="Restriction endonuclease-like"/>
    <property type="match status" value="1"/>
</dbReference>
<sequence length="130" mass="14956">MARRKKKGIGGSDAATILGLNPYKTSIDLWEEKTGRKDAEDISDKPYVKYGTKAEDHLRELFKLDFPQYEVTHQENAIIKHPIYPFLFASLDGQLVDKNTGELGILEIKTTNILQSMQKEKWKEKIPDNY</sequence>
<dbReference type="GO" id="GO:0004519">
    <property type="term" value="F:endonuclease activity"/>
    <property type="evidence" value="ECO:0007669"/>
    <property type="project" value="UniProtKB-KW"/>
</dbReference>
<dbReference type="NCBIfam" id="TIGR03033">
    <property type="entry name" value="phage_rel_nuc"/>
    <property type="match status" value="1"/>
</dbReference>
<dbReference type="Gene3D" id="3.90.320.10">
    <property type="match status" value="1"/>
</dbReference>
<organism evidence="2">
    <name type="scientific">human gut metagenome</name>
    <dbReference type="NCBI Taxonomy" id="408170"/>
    <lineage>
        <taxon>unclassified sequences</taxon>
        <taxon>metagenomes</taxon>
        <taxon>organismal metagenomes</taxon>
    </lineage>
</organism>
<feature type="domain" description="YqaJ viral recombinase" evidence="1">
    <location>
        <begin position="4"/>
        <end position="130"/>
    </location>
</feature>
<dbReference type="InterPro" id="IPR017482">
    <property type="entry name" value="Lambda-type_endonuclease"/>
</dbReference>
<gene>
    <name evidence="2" type="ORF">OBE_11369</name>
</gene>
<dbReference type="InterPro" id="IPR011604">
    <property type="entry name" value="PDDEXK-like_dom_sf"/>
</dbReference>
<dbReference type="InterPro" id="IPR019080">
    <property type="entry name" value="YqaJ_viral_recombinase"/>
</dbReference>
<keyword evidence="2" id="KW-0540">Nuclease</keyword>
<dbReference type="AlphaFoldDB" id="K1SKA1"/>
<name>K1SKA1_9ZZZZ</name>
<protein>
    <submittedName>
        <fullName evidence="2">Phage-type endonuclease</fullName>
    </submittedName>
</protein>
<dbReference type="Pfam" id="PF09588">
    <property type="entry name" value="YqaJ"/>
    <property type="match status" value="1"/>
</dbReference>
<dbReference type="PANTHER" id="PTHR46609:SF6">
    <property type="entry name" value="EXONUCLEASE, PHAGE-TYPE_RECB, C-TERMINAL DOMAIN-CONTAINING PROTEIN-RELATED"/>
    <property type="match status" value="1"/>
</dbReference>
<keyword evidence="2" id="KW-0255">Endonuclease</keyword>
<dbReference type="InterPro" id="IPR011335">
    <property type="entry name" value="Restrct_endonuc-II-like"/>
</dbReference>
<evidence type="ECO:0000313" key="2">
    <source>
        <dbReference type="EMBL" id="EKC55834.1"/>
    </source>
</evidence>
<dbReference type="PANTHER" id="PTHR46609">
    <property type="entry name" value="EXONUCLEASE, PHAGE-TYPE/RECB, C-TERMINAL DOMAIN-CONTAINING PROTEIN"/>
    <property type="match status" value="1"/>
</dbReference>
<evidence type="ECO:0000259" key="1">
    <source>
        <dbReference type="Pfam" id="PF09588"/>
    </source>
</evidence>
<keyword evidence="2" id="KW-0378">Hydrolase</keyword>
<accession>K1SKA1</accession>
<proteinExistence type="predicted"/>
<dbReference type="InterPro" id="IPR051703">
    <property type="entry name" value="NF-kappa-B_Signaling_Reg"/>
</dbReference>
<dbReference type="EMBL" id="AJWZ01007823">
    <property type="protein sequence ID" value="EKC55834.1"/>
    <property type="molecule type" value="Genomic_DNA"/>
</dbReference>
<reference evidence="2" key="1">
    <citation type="journal article" date="2013" name="Environ. Microbiol.">
        <title>Microbiota from the distal guts of lean and obese adolescents exhibit partial functional redundancy besides clear differences in community structure.</title>
        <authorList>
            <person name="Ferrer M."/>
            <person name="Ruiz A."/>
            <person name="Lanza F."/>
            <person name="Haange S.B."/>
            <person name="Oberbach A."/>
            <person name="Till H."/>
            <person name="Bargiela R."/>
            <person name="Campoy C."/>
            <person name="Segura M.T."/>
            <person name="Richter M."/>
            <person name="von Bergen M."/>
            <person name="Seifert J."/>
            <person name="Suarez A."/>
        </authorList>
    </citation>
    <scope>NUCLEOTIDE SEQUENCE</scope>
</reference>